<evidence type="ECO:0000256" key="15">
    <source>
        <dbReference type="ARBA" id="ARBA00049229"/>
    </source>
</evidence>
<dbReference type="GO" id="GO:0004084">
    <property type="term" value="F:branched-chain-amino-acid transaminase activity"/>
    <property type="evidence" value="ECO:0007669"/>
    <property type="project" value="UniProtKB-EC"/>
</dbReference>
<dbReference type="CDD" id="cd01557">
    <property type="entry name" value="BCAT_beta_family"/>
    <property type="match status" value="1"/>
</dbReference>
<keyword evidence="18" id="KW-1185">Reference proteome</keyword>
<dbReference type="OrthoDB" id="9804984at2"/>
<evidence type="ECO:0000256" key="7">
    <source>
        <dbReference type="ARBA" id="ARBA00013053"/>
    </source>
</evidence>
<comment type="similarity">
    <text evidence="6">Belongs to the class-IV pyridoxal-phosphate-dependent aminotransferase family.</text>
</comment>
<protein>
    <recommendedName>
        <fullName evidence="7">branched-chain-amino-acid transaminase</fullName>
        <ecNumber evidence="7">2.6.1.42</ecNumber>
    </recommendedName>
</protein>
<keyword evidence="9" id="KW-0028">Amino-acid biosynthesis</keyword>
<evidence type="ECO:0000256" key="10">
    <source>
        <dbReference type="ARBA" id="ARBA00022679"/>
    </source>
</evidence>
<dbReference type="NCBIfam" id="NF009897">
    <property type="entry name" value="PRK13357.1"/>
    <property type="match status" value="1"/>
</dbReference>
<comment type="pathway">
    <text evidence="4">Amino-acid biosynthesis; L-valine biosynthesis; L-valine from pyruvate: step 4/4.</text>
</comment>
<keyword evidence="11" id="KW-0663">Pyridoxal phosphate</keyword>
<comment type="pathway">
    <text evidence="3">Amino-acid biosynthesis; L-isoleucine biosynthesis; L-isoleucine from 2-oxobutanoate: step 4/4.</text>
</comment>
<evidence type="ECO:0000256" key="11">
    <source>
        <dbReference type="ARBA" id="ARBA00022898"/>
    </source>
</evidence>
<comment type="cofactor">
    <cofactor evidence="1">
        <name>pyridoxal 5'-phosphate</name>
        <dbReference type="ChEBI" id="CHEBI:597326"/>
    </cofactor>
</comment>
<dbReference type="UniPathway" id="UPA00048">
    <property type="reaction ID" value="UER00073"/>
</dbReference>
<dbReference type="Pfam" id="PF01063">
    <property type="entry name" value="Aminotran_4"/>
    <property type="match status" value="1"/>
</dbReference>
<evidence type="ECO:0000256" key="1">
    <source>
        <dbReference type="ARBA" id="ARBA00001933"/>
    </source>
</evidence>
<name>A0A2U2PDT1_9SPHI</name>
<dbReference type="Gene3D" id="3.20.10.10">
    <property type="entry name" value="D-amino Acid Aminotransferase, subunit A, domain 2"/>
    <property type="match status" value="1"/>
</dbReference>
<keyword evidence="8 17" id="KW-0032">Aminotransferase</keyword>
<dbReference type="PANTHER" id="PTHR11825:SF44">
    <property type="entry name" value="BRANCHED-CHAIN-AMINO-ACID AMINOTRANSFERASE"/>
    <property type="match status" value="1"/>
</dbReference>
<reference evidence="17 18" key="1">
    <citation type="submission" date="2018-04" db="EMBL/GenBank/DDBJ databases">
        <title>Pedobacter chongqingensis sp. nov., isolated from a rottenly hemp rope.</title>
        <authorList>
            <person name="Cai Y."/>
        </authorList>
    </citation>
    <scope>NUCLEOTIDE SEQUENCE [LARGE SCALE GENOMIC DNA]</scope>
    <source>
        <strain evidence="17 18">FJ4-8</strain>
    </source>
</reference>
<comment type="catalytic activity">
    <reaction evidence="15">
        <text>L-leucine + 2-oxoglutarate = 4-methyl-2-oxopentanoate + L-glutamate</text>
        <dbReference type="Rhea" id="RHEA:18321"/>
        <dbReference type="ChEBI" id="CHEBI:16810"/>
        <dbReference type="ChEBI" id="CHEBI:17865"/>
        <dbReference type="ChEBI" id="CHEBI:29985"/>
        <dbReference type="ChEBI" id="CHEBI:57427"/>
        <dbReference type="EC" id="2.6.1.42"/>
    </reaction>
</comment>
<evidence type="ECO:0000256" key="16">
    <source>
        <dbReference type="PIRSR" id="PIRSR006468-1"/>
    </source>
</evidence>
<evidence type="ECO:0000256" key="6">
    <source>
        <dbReference type="ARBA" id="ARBA00009320"/>
    </source>
</evidence>
<evidence type="ECO:0000256" key="4">
    <source>
        <dbReference type="ARBA" id="ARBA00004931"/>
    </source>
</evidence>
<evidence type="ECO:0000256" key="5">
    <source>
        <dbReference type="ARBA" id="ARBA00005072"/>
    </source>
</evidence>
<evidence type="ECO:0000256" key="8">
    <source>
        <dbReference type="ARBA" id="ARBA00022576"/>
    </source>
</evidence>
<comment type="pathway">
    <text evidence="5">Amino-acid biosynthesis; L-leucine biosynthesis; L-leucine from 3-methyl-2-oxobutanoate: step 4/4.</text>
</comment>
<organism evidence="17 18">
    <name type="scientific">Pararcticibacter amylolyticus</name>
    <dbReference type="NCBI Taxonomy" id="2173175"/>
    <lineage>
        <taxon>Bacteria</taxon>
        <taxon>Pseudomonadati</taxon>
        <taxon>Bacteroidota</taxon>
        <taxon>Sphingobacteriia</taxon>
        <taxon>Sphingobacteriales</taxon>
        <taxon>Sphingobacteriaceae</taxon>
        <taxon>Pararcticibacter</taxon>
    </lineage>
</organism>
<dbReference type="EC" id="2.6.1.42" evidence="7"/>
<comment type="caution">
    <text evidence="17">The sequence shown here is derived from an EMBL/GenBank/DDBJ whole genome shotgun (WGS) entry which is preliminary data.</text>
</comment>
<evidence type="ECO:0000256" key="9">
    <source>
        <dbReference type="ARBA" id="ARBA00022605"/>
    </source>
</evidence>
<feature type="modified residue" description="N6-(pyridoxal phosphate)lysine" evidence="16">
    <location>
        <position position="193"/>
    </location>
</feature>
<dbReference type="EMBL" id="QEAS01000016">
    <property type="protein sequence ID" value="PWG79279.1"/>
    <property type="molecule type" value="Genomic_DNA"/>
</dbReference>
<dbReference type="GO" id="GO:0009098">
    <property type="term" value="P:L-leucine biosynthetic process"/>
    <property type="evidence" value="ECO:0007669"/>
    <property type="project" value="UniProtKB-UniPathway"/>
</dbReference>
<dbReference type="InterPro" id="IPR036038">
    <property type="entry name" value="Aminotransferase-like"/>
</dbReference>
<accession>A0A2U2PDT1</accession>
<keyword evidence="12" id="KW-0100">Branched-chain amino acid biosynthesis</keyword>
<comment type="function">
    <text evidence="2">Acts on leucine, isoleucine and valine.</text>
</comment>
<evidence type="ECO:0000313" key="18">
    <source>
        <dbReference type="Proteomes" id="UP000245647"/>
    </source>
</evidence>
<keyword evidence="10 17" id="KW-0808">Transferase</keyword>
<dbReference type="InterPro" id="IPR033939">
    <property type="entry name" value="BCAT_family"/>
</dbReference>
<dbReference type="NCBIfam" id="TIGR01123">
    <property type="entry name" value="ilvE_II"/>
    <property type="match status" value="1"/>
</dbReference>
<dbReference type="InterPro" id="IPR043131">
    <property type="entry name" value="BCAT-like_N"/>
</dbReference>
<dbReference type="GO" id="GO:0009097">
    <property type="term" value="P:isoleucine biosynthetic process"/>
    <property type="evidence" value="ECO:0007669"/>
    <property type="project" value="UniProtKB-UniPathway"/>
</dbReference>
<dbReference type="InterPro" id="IPR001544">
    <property type="entry name" value="Aminotrans_IV"/>
</dbReference>
<evidence type="ECO:0000256" key="14">
    <source>
        <dbReference type="ARBA" id="ARBA00048798"/>
    </source>
</evidence>
<dbReference type="GO" id="GO:0009099">
    <property type="term" value="P:L-valine biosynthetic process"/>
    <property type="evidence" value="ECO:0007669"/>
    <property type="project" value="UniProtKB-UniPathway"/>
</dbReference>
<dbReference type="PIRSF" id="PIRSF006468">
    <property type="entry name" value="BCAT1"/>
    <property type="match status" value="1"/>
</dbReference>
<evidence type="ECO:0000313" key="17">
    <source>
        <dbReference type="EMBL" id="PWG79279.1"/>
    </source>
</evidence>
<dbReference type="InterPro" id="IPR005786">
    <property type="entry name" value="B_amino_transII"/>
</dbReference>
<dbReference type="SUPFAM" id="SSF56752">
    <property type="entry name" value="D-aminoacid aminotransferase-like PLP-dependent enzymes"/>
    <property type="match status" value="1"/>
</dbReference>
<proteinExistence type="inferred from homology"/>
<gene>
    <name evidence="17" type="ORF">DDR33_18290</name>
</gene>
<dbReference type="RefSeq" id="WP_109417295.1">
    <property type="nucleotide sequence ID" value="NZ_QEAS01000016.1"/>
</dbReference>
<dbReference type="AlphaFoldDB" id="A0A2U2PDT1"/>
<sequence>MKYPIQLQRSNSSALPSYDFTSINFGPDHTDHLFCADFKDGQWQNAAVKPFSEFSISPLALCLHYGQTVFEGMKAFRLQDGSVSIFRIQKHLERLNRSLQRMCMPDVPEELFINALDKLVSTDQGWVSGLPGNSLYLRPMVFATEARLGVTEAKEYKMMIVALPISNYYNGTVKVKVETEYTRAAKGGAGFAKCGGNYGGAFLPTRLAKEAGFDQVLWTDSETHTFIEESGTMNVMFVIDGTLITPPLSGTILDGVNRDSILTLAKDSGIQTEERPVSYHELEAAFNRNAPVEAFGVGTAAVLTQIGEINILGRSYFPDCSSSGVAIKLRNELQGIRTGLLPDRHHWNYVVSQPDTAQMFNP</sequence>
<comment type="catalytic activity">
    <reaction evidence="13">
        <text>L-valine + 2-oxoglutarate = 3-methyl-2-oxobutanoate + L-glutamate</text>
        <dbReference type="Rhea" id="RHEA:24813"/>
        <dbReference type="ChEBI" id="CHEBI:11851"/>
        <dbReference type="ChEBI" id="CHEBI:16810"/>
        <dbReference type="ChEBI" id="CHEBI:29985"/>
        <dbReference type="ChEBI" id="CHEBI:57762"/>
        <dbReference type="EC" id="2.6.1.42"/>
    </reaction>
</comment>
<evidence type="ECO:0000256" key="13">
    <source>
        <dbReference type="ARBA" id="ARBA00048212"/>
    </source>
</evidence>
<dbReference type="InterPro" id="IPR043132">
    <property type="entry name" value="BCAT-like_C"/>
</dbReference>
<comment type="catalytic activity">
    <reaction evidence="14">
        <text>L-isoleucine + 2-oxoglutarate = (S)-3-methyl-2-oxopentanoate + L-glutamate</text>
        <dbReference type="Rhea" id="RHEA:24801"/>
        <dbReference type="ChEBI" id="CHEBI:16810"/>
        <dbReference type="ChEBI" id="CHEBI:29985"/>
        <dbReference type="ChEBI" id="CHEBI:35146"/>
        <dbReference type="ChEBI" id="CHEBI:58045"/>
        <dbReference type="EC" id="2.6.1.42"/>
    </reaction>
</comment>
<evidence type="ECO:0000256" key="2">
    <source>
        <dbReference type="ARBA" id="ARBA00003109"/>
    </source>
</evidence>
<dbReference type="UniPathway" id="UPA00049">
    <property type="reaction ID" value="UER00062"/>
</dbReference>
<evidence type="ECO:0000256" key="3">
    <source>
        <dbReference type="ARBA" id="ARBA00004824"/>
    </source>
</evidence>
<evidence type="ECO:0000256" key="12">
    <source>
        <dbReference type="ARBA" id="ARBA00023304"/>
    </source>
</evidence>
<dbReference type="Proteomes" id="UP000245647">
    <property type="component" value="Unassembled WGS sequence"/>
</dbReference>
<dbReference type="PANTHER" id="PTHR11825">
    <property type="entry name" value="SUBGROUP IIII AMINOTRANSFERASE"/>
    <property type="match status" value="1"/>
</dbReference>
<dbReference type="Gene3D" id="3.30.470.10">
    <property type="match status" value="1"/>
</dbReference>
<dbReference type="UniPathway" id="UPA00047">
    <property type="reaction ID" value="UER00058"/>
</dbReference>